<feature type="region of interest" description="Disordered" evidence="10">
    <location>
        <begin position="334"/>
        <end position="361"/>
    </location>
</feature>
<dbReference type="InterPro" id="IPR027532">
    <property type="entry name" value="Mdm12"/>
</dbReference>
<evidence type="ECO:0000256" key="1">
    <source>
        <dbReference type="ARBA" id="ARBA00004370"/>
    </source>
</evidence>
<evidence type="ECO:0000313" key="12">
    <source>
        <dbReference type="EMBL" id="PFH62645.1"/>
    </source>
</evidence>
<feature type="compositionally biased region" description="Basic and acidic residues" evidence="10">
    <location>
        <begin position="341"/>
        <end position="353"/>
    </location>
</feature>
<dbReference type="PANTHER" id="PTHR28204:SF1">
    <property type="entry name" value="MITOCHONDRIAL DISTRIBUTION AND MORPHOLOGY PROTEIN 12"/>
    <property type="match status" value="1"/>
</dbReference>
<evidence type="ECO:0000256" key="4">
    <source>
        <dbReference type="ARBA" id="ARBA00022824"/>
    </source>
</evidence>
<evidence type="ECO:0000256" key="9">
    <source>
        <dbReference type="HAMAP-Rule" id="MF_03104"/>
    </source>
</evidence>
<dbReference type="PANTHER" id="PTHR28204">
    <property type="entry name" value="MITOCHONDRIAL DISTRIBUTION AND MORPHOLOGY PROTEIN 12"/>
    <property type="match status" value="1"/>
</dbReference>
<feature type="domain" description="SMP-LTD" evidence="11">
    <location>
        <begin position="1"/>
        <end position="424"/>
    </location>
</feature>
<feature type="region of interest" description="Disordered" evidence="10">
    <location>
        <begin position="68"/>
        <end position="140"/>
    </location>
</feature>
<comment type="subunit">
    <text evidence="9">Component of the ER-mitochondria encounter structure (ERMES) or MDM complex, composed of MMM1, MDM10, MDM12 and MDM34. A MMM1 homodimer associates with one molecule of MDM12 on each side in a pairwise head-to-tail manner, and the SMP-LTD domains of MMM1 and MDM12 generate a continuous hydrophobic tunnel for phospholipid trafficking.</text>
</comment>
<feature type="compositionally biased region" description="Polar residues" evidence="10">
    <location>
        <begin position="209"/>
        <end position="219"/>
    </location>
</feature>
<evidence type="ECO:0000256" key="8">
    <source>
        <dbReference type="ARBA" id="ARBA00023136"/>
    </source>
</evidence>
<gene>
    <name evidence="9" type="primary">MDM12</name>
    <name evidence="12" type="ORF">XA68_12719</name>
</gene>
<comment type="subcellular location">
    <subcellularLocation>
        <location evidence="1">Membrane</location>
    </subcellularLocation>
    <subcellularLocation>
        <location evidence="9">Mitochondrion outer membrane</location>
        <topology evidence="9">Peripheral membrane protein</topology>
        <orientation evidence="9">Cytoplasmic side</orientation>
    </subcellularLocation>
    <subcellularLocation>
        <location evidence="9">Endoplasmic reticulum membrane</location>
        <topology evidence="9">Peripheral membrane protein</topology>
        <orientation evidence="9">Cytoplasmic side</orientation>
    </subcellularLocation>
    <text evidence="9">The ERMES/MDM complex localizes to a few discrete foci (around 10 per single cell), that represent mitochondria-endoplasmic reticulum junctions. These foci are often found next to mtDNA nucleoids.</text>
</comment>
<reference evidence="12 13" key="1">
    <citation type="journal article" date="2015" name="BMC Genomics">
        <title>Gene expression during zombie ant biting behavior reflects the complexity underlying fungal parasitic behavioral manipulation.</title>
        <authorList>
            <person name="de Bekker C."/>
            <person name="Ohm R.A."/>
            <person name="Loreto R.G."/>
            <person name="Sebastian A."/>
            <person name="Albert I."/>
            <person name="Merrow M."/>
            <person name="Brachmann A."/>
            <person name="Hughes D.P."/>
        </authorList>
    </citation>
    <scope>NUCLEOTIDE SEQUENCE [LARGE SCALE GENOMIC DNA]</scope>
    <source>
        <strain evidence="12 13">SC16a</strain>
    </source>
</reference>
<name>A0A2A9PMB9_OPHUN</name>
<dbReference type="GO" id="GO:1990456">
    <property type="term" value="P:mitochondrion-endoplasmic reticulum membrane tethering"/>
    <property type="evidence" value="ECO:0007669"/>
    <property type="project" value="TreeGrafter"/>
</dbReference>
<keyword evidence="7 9" id="KW-0496">Mitochondrion</keyword>
<comment type="function">
    <text evidence="9">Component of the ERMES/MDM complex, which serves as a molecular tether to connect the endoplasmic reticulum (ER) and mitochondria. Components of this complex are involved in the control of mitochondrial shape and protein biogenesis, and function in nonvesicular lipid trafficking between the ER and mitochondria. MDM12 is required for the interaction of the ER-resident membrane protein MMM1 and the outer mitochondrial membrane-resident beta-barrel protein MDM10. The MDM12-MMM1 subcomplex functions in the major beta-barrel assembly pathway that is responsible for biogenesis of all mitochondrial outer membrane beta-barrel proteins, and acts in a late step after the SAM complex. The MDM10-MDM12-MMM1 subcomplex further acts in the TOM40-specific pathway after the action of the MDM12-MMM1 complex. Essential for establishing and maintaining the structure of mitochondria and maintenance of mtDNA nucleoids.</text>
</comment>
<evidence type="ECO:0000259" key="11">
    <source>
        <dbReference type="PROSITE" id="PS51847"/>
    </source>
</evidence>
<dbReference type="Proteomes" id="UP000037136">
    <property type="component" value="Unassembled WGS sequence"/>
</dbReference>
<keyword evidence="3 9" id="KW-1000">Mitochondrion outer membrane</keyword>
<dbReference type="GO" id="GO:0045040">
    <property type="term" value="P:protein insertion into mitochondrial outer membrane"/>
    <property type="evidence" value="ECO:0007669"/>
    <property type="project" value="UniProtKB-UniRule"/>
</dbReference>
<evidence type="ECO:0000256" key="5">
    <source>
        <dbReference type="ARBA" id="ARBA00023055"/>
    </source>
</evidence>
<dbReference type="PROSITE" id="PS51847">
    <property type="entry name" value="SMP"/>
    <property type="match status" value="1"/>
</dbReference>
<dbReference type="CDD" id="cd21672">
    <property type="entry name" value="SMP_Mdm12"/>
    <property type="match status" value="1"/>
</dbReference>
<dbReference type="EMBL" id="LAZP02000022">
    <property type="protein sequence ID" value="PFH62645.1"/>
    <property type="molecule type" value="Genomic_DNA"/>
</dbReference>
<comment type="similarity">
    <text evidence="9">Belongs to the MDM12 family.</text>
</comment>
<keyword evidence="8 9" id="KW-0472">Membrane</keyword>
<keyword evidence="5" id="KW-0445">Lipid transport</keyword>
<evidence type="ECO:0000256" key="6">
    <source>
        <dbReference type="ARBA" id="ARBA00023121"/>
    </source>
</evidence>
<keyword evidence="4 9" id="KW-0256">Endoplasmic reticulum</keyword>
<evidence type="ECO:0000313" key="13">
    <source>
        <dbReference type="Proteomes" id="UP000037136"/>
    </source>
</evidence>
<proteinExistence type="inferred from homology"/>
<protein>
    <recommendedName>
        <fullName evidence="9">Mitochondrial distribution and morphology protein 12</fullName>
    </recommendedName>
    <alternativeName>
        <fullName evidence="9">Mitochondrial inheritance component MDM12</fullName>
    </alternativeName>
</protein>
<evidence type="ECO:0000256" key="7">
    <source>
        <dbReference type="ARBA" id="ARBA00023128"/>
    </source>
</evidence>
<dbReference type="STRING" id="268505.A0A2A9PMB9"/>
<dbReference type="Pfam" id="PF26544">
    <property type="entry name" value="Mdm12"/>
    <property type="match status" value="2"/>
</dbReference>
<comment type="caution">
    <text evidence="12">The sequence shown here is derived from an EMBL/GenBank/DDBJ whole genome shotgun (WGS) entry which is preliminary data.</text>
</comment>
<feature type="region of interest" description="Disordered" evidence="10">
    <location>
        <begin position="175"/>
        <end position="258"/>
    </location>
</feature>
<sequence length="424" mass="46088">MSIDLNWEALTTGADGDALAERIRSFIHDKFQTVPLPHFIRSVNVHGFDFGTIPPELELKDITDPLPDFYEQQLSDGESDDEDSRSASSAMPAAMTAAAATPTETRARKRPAGLRTATLPRGEMAGQDLGSPFLGTSTPGILGGPGRNYFQGHLGTGTHTPLAAVAGAQLGGGGWIGSGGSGSTRPSHSRQLSQSSDWAEAQTLREKSSVSTLAPTSVGASRPPTRDPQLDLGDESAGQDGDREEEQHHHQRARREPRVDDVQAVFRIRYCGDVRLNLTAEILLDYPMPSFVGIPIKLSITGLSFDGVGVLAHMRKRAHFCFLSPDDALMVVGPEDDDCDHDQAHDDDDRGQDAGDETDAGMHRRGGRFAGLLQEVKVESEIGERDGGKQSLKNVGKVERFVLEQVRRIFEEEFVYPSFWTFLV</sequence>
<evidence type="ECO:0000256" key="10">
    <source>
        <dbReference type="SAM" id="MobiDB-lite"/>
    </source>
</evidence>
<evidence type="ECO:0000256" key="2">
    <source>
        <dbReference type="ARBA" id="ARBA00022448"/>
    </source>
</evidence>
<feature type="compositionally biased region" description="Low complexity" evidence="10">
    <location>
        <begin position="86"/>
        <end position="104"/>
    </location>
</feature>
<dbReference type="HAMAP" id="MF_03104">
    <property type="entry name" value="Mdm12"/>
    <property type="match status" value="1"/>
</dbReference>
<evidence type="ECO:0000256" key="3">
    <source>
        <dbReference type="ARBA" id="ARBA00022787"/>
    </source>
</evidence>
<dbReference type="OrthoDB" id="3356905at2759"/>
<dbReference type="InterPro" id="IPR031468">
    <property type="entry name" value="SMP_LBD"/>
</dbReference>
<feature type="compositionally biased region" description="Polar residues" evidence="10">
    <location>
        <begin position="184"/>
        <end position="197"/>
    </location>
</feature>
<accession>A0A2A9PMB9</accession>
<dbReference type="GO" id="GO:0005789">
    <property type="term" value="C:endoplasmic reticulum membrane"/>
    <property type="evidence" value="ECO:0007669"/>
    <property type="project" value="UniProtKB-SubCell"/>
</dbReference>
<keyword evidence="2" id="KW-0813">Transport</keyword>
<organism evidence="12 13">
    <name type="scientific">Ophiocordyceps unilateralis</name>
    <name type="common">Zombie-ant fungus</name>
    <name type="synonym">Torrubia unilateralis</name>
    <dbReference type="NCBI Taxonomy" id="268505"/>
    <lineage>
        <taxon>Eukaryota</taxon>
        <taxon>Fungi</taxon>
        <taxon>Dikarya</taxon>
        <taxon>Ascomycota</taxon>
        <taxon>Pezizomycotina</taxon>
        <taxon>Sordariomycetes</taxon>
        <taxon>Hypocreomycetidae</taxon>
        <taxon>Hypocreales</taxon>
        <taxon>Ophiocordycipitaceae</taxon>
        <taxon>Ophiocordyceps</taxon>
    </lineage>
</organism>
<dbReference type="GO" id="GO:0032865">
    <property type="term" value="C:ERMES complex"/>
    <property type="evidence" value="ECO:0007669"/>
    <property type="project" value="UniProtKB-UniRule"/>
</dbReference>
<dbReference type="GO" id="GO:0015914">
    <property type="term" value="P:phospholipid transport"/>
    <property type="evidence" value="ECO:0007669"/>
    <property type="project" value="TreeGrafter"/>
</dbReference>
<reference evidence="12 13" key="2">
    <citation type="journal article" date="2017" name="Sci. Rep.">
        <title>Ant-infecting Ophiocordyceps genomes reveal a high diversity of potential behavioral manipulation genes and a possible major role for enterotoxins.</title>
        <authorList>
            <person name="de Bekker C."/>
            <person name="Ohm R.A."/>
            <person name="Evans H.C."/>
            <person name="Brachmann A."/>
            <person name="Hughes D.P."/>
        </authorList>
    </citation>
    <scope>NUCLEOTIDE SEQUENCE [LARGE SCALE GENOMIC DNA]</scope>
    <source>
        <strain evidence="12 13">SC16a</strain>
    </source>
</reference>
<keyword evidence="13" id="KW-1185">Reference proteome</keyword>
<dbReference type="AlphaFoldDB" id="A0A2A9PMB9"/>
<keyword evidence="6" id="KW-0446">Lipid-binding</keyword>
<dbReference type="GO" id="GO:0008289">
    <property type="term" value="F:lipid binding"/>
    <property type="evidence" value="ECO:0007669"/>
    <property type="project" value="UniProtKB-KW"/>
</dbReference>